<dbReference type="STRING" id="1742973.COMA2_40075"/>
<sequence>MLARTLRQTIRARQAIGLPWPNKSDRLTMTDERAVLDQPRCGRSTPLHPTVFSRPLRTYVLPTGLHQKLNLTTCHPVWR</sequence>
<reference evidence="2" key="1">
    <citation type="submission" date="2015-10" db="EMBL/GenBank/DDBJ databases">
        <authorList>
            <person name="Luecker S."/>
            <person name="Luecker S."/>
        </authorList>
    </citation>
    <scope>NUCLEOTIDE SEQUENCE [LARGE SCALE GENOMIC DNA]</scope>
</reference>
<dbReference type="EMBL" id="CZPZ01000031">
    <property type="protein sequence ID" value="CUS37884.1"/>
    <property type="molecule type" value="Genomic_DNA"/>
</dbReference>
<organism evidence="1 2">
    <name type="scientific">Candidatus Nitrospira nitrificans</name>
    <dbReference type="NCBI Taxonomy" id="1742973"/>
    <lineage>
        <taxon>Bacteria</taxon>
        <taxon>Pseudomonadati</taxon>
        <taxon>Nitrospirota</taxon>
        <taxon>Nitrospiria</taxon>
        <taxon>Nitrospirales</taxon>
        <taxon>Nitrospiraceae</taxon>
        <taxon>Nitrospira</taxon>
    </lineage>
</organism>
<dbReference type="AlphaFoldDB" id="A0A0S4LK08"/>
<accession>A0A0S4LK08</accession>
<evidence type="ECO:0000313" key="1">
    <source>
        <dbReference type="EMBL" id="CUS37884.1"/>
    </source>
</evidence>
<keyword evidence="2" id="KW-1185">Reference proteome</keyword>
<proteinExistence type="predicted"/>
<gene>
    <name evidence="1" type="ORF">COMA2_40075</name>
</gene>
<evidence type="ECO:0000313" key="2">
    <source>
        <dbReference type="Proteomes" id="UP000198736"/>
    </source>
</evidence>
<protein>
    <submittedName>
        <fullName evidence="1">Uncharacterized protein</fullName>
    </submittedName>
</protein>
<name>A0A0S4LK08_9BACT</name>
<dbReference type="Proteomes" id="UP000198736">
    <property type="component" value="Unassembled WGS sequence"/>
</dbReference>